<dbReference type="InterPro" id="IPR020595">
    <property type="entry name" value="MnmG-rel_CS"/>
</dbReference>
<dbReference type="Gene3D" id="1.10.10.1800">
    <property type="entry name" value="tRNA uridine 5-carboxymethylaminomethyl modification enzyme MnmG/GidA"/>
    <property type="match status" value="1"/>
</dbReference>
<comment type="cofactor">
    <cofactor evidence="1 12">
        <name>FAD</name>
        <dbReference type="ChEBI" id="CHEBI:57692"/>
    </cofactor>
</comment>
<dbReference type="NCBIfam" id="TIGR00136">
    <property type="entry name" value="mnmG_gidA"/>
    <property type="match status" value="1"/>
</dbReference>
<dbReference type="FunFam" id="1.10.150.570:FF:000001">
    <property type="entry name" value="tRNA uridine 5-carboxymethylaminomethyl modification enzyme MnmG"/>
    <property type="match status" value="1"/>
</dbReference>
<organism evidence="14 15">
    <name type="scientific">Granulicatella adiacens ATCC 49175</name>
    <dbReference type="NCBI Taxonomy" id="638301"/>
    <lineage>
        <taxon>Bacteria</taxon>
        <taxon>Bacillati</taxon>
        <taxon>Bacillota</taxon>
        <taxon>Bacilli</taxon>
        <taxon>Lactobacillales</taxon>
        <taxon>Carnobacteriaceae</taxon>
        <taxon>Granulicatella</taxon>
    </lineage>
</organism>
<evidence type="ECO:0000256" key="8">
    <source>
        <dbReference type="ARBA" id="ARBA00022827"/>
    </source>
</evidence>
<dbReference type="InterPro" id="IPR049312">
    <property type="entry name" value="GIDA_C_N"/>
</dbReference>
<dbReference type="InterPro" id="IPR047001">
    <property type="entry name" value="MnmG_C_subdom"/>
</dbReference>
<evidence type="ECO:0000256" key="5">
    <source>
        <dbReference type="ARBA" id="ARBA00022490"/>
    </source>
</evidence>
<sequence length="641" mass="71087">MEKESKGETMVTTYEAGNYDVVVVGAGHAGSEAALASARMGAKTLLLTMNLEMVAFMPCNPSVGGPAKGVVVREIDALGGEMGRNIDKTYIQMRMLNTGKGPAVRALRAQADKHLYAQEMKKTIEKQENLDLRQGIAEELIVEDGVCKGVITNTGAIYRSKAVVLTAGTSSRGQIIIGELKYSSGANNSQPSIKLSENLLELGFELARFKTGTPPRIKGSSIDYSKTEIQPGDDTPNLFSFTSKDEDYRYDQIPCWLTYTNEQTHETIRENLHRAPMFTGIVEGVGARYCPSIEDKIVRFSDKPRHQIFLEPEGENTEEVYIQGLSTSLPEDVQIKMIRSVEGLENAEMMRTGYAIEYDVVVPHQLKNTFETKLVQNLFTAGQMNGTSGYEEAAGQGLYAGINAVRKIRGEEPFILGRSDAYIGVLVDDLVTKGTTEPYRLLTSRAEYRLLLRHDNADLRLTEKGRELGLIDDDRYAEFQAKQEAIEAEIKRMQSIRLKPTTELQAFLAEKGSAELKDGILLSDLLKRPELSYDELVGFAGEAVEVSREVKEQVEISIKYEGYIAKAIEKVEKLKRMEAKRIPANIDYDAINGLATEARQRLKLIQPETIAQASRISGVNPADVSILMVYIEQGKIAKVQE</sequence>
<feature type="binding site" evidence="12">
    <location>
        <begin position="25"/>
        <end position="30"/>
    </location>
    <ligand>
        <name>FAD</name>
        <dbReference type="ChEBI" id="CHEBI:57692"/>
    </ligand>
</feature>
<comment type="subunit">
    <text evidence="10 12">Homodimer. Heterotetramer of two MnmE and two MnmG subunits.</text>
</comment>
<keyword evidence="9 12" id="KW-0520">NAD</keyword>
<feature type="domain" description="tRNA uridine 5-carboxymethylaminomethyl modification enzyme C-terminal subdomain" evidence="13">
    <location>
        <begin position="558"/>
        <end position="629"/>
    </location>
</feature>
<evidence type="ECO:0000256" key="10">
    <source>
        <dbReference type="ARBA" id="ARBA00025948"/>
    </source>
</evidence>
<evidence type="ECO:0000256" key="3">
    <source>
        <dbReference type="ARBA" id="ARBA00007653"/>
    </source>
</evidence>
<evidence type="ECO:0000256" key="2">
    <source>
        <dbReference type="ARBA" id="ARBA00003717"/>
    </source>
</evidence>
<dbReference type="InterPro" id="IPR026904">
    <property type="entry name" value="MnmG_C"/>
</dbReference>
<dbReference type="PANTHER" id="PTHR11806:SF0">
    <property type="entry name" value="PROTEIN MTO1 HOMOLOG, MITOCHONDRIAL"/>
    <property type="match status" value="1"/>
</dbReference>
<dbReference type="eggNOG" id="COG0445">
    <property type="taxonomic scope" value="Bacteria"/>
</dbReference>
<dbReference type="EMBL" id="ACKZ01000029">
    <property type="protein sequence ID" value="EEW36456.1"/>
    <property type="molecule type" value="Genomic_DNA"/>
</dbReference>
<evidence type="ECO:0000256" key="6">
    <source>
        <dbReference type="ARBA" id="ARBA00022630"/>
    </source>
</evidence>
<dbReference type="HAMAP" id="MF_00129">
    <property type="entry name" value="MnmG_GidA"/>
    <property type="match status" value="1"/>
</dbReference>
<accession>C8NIQ9</accession>
<keyword evidence="6 12" id="KW-0285">Flavoprotein</keyword>
<dbReference type="GO" id="GO:0030488">
    <property type="term" value="P:tRNA methylation"/>
    <property type="evidence" value="ECO:0007669"/>
    <property type="project" value="TreeGrafter"/>
</dbReference>
<feature type="binding site" evidence="12">
    <location>
        <begin position="286"/>
        <end position="300"/>
    </location>
    <ligand>
        <name>NAD(+)</name>
        <dbReference type="ChEBI" id="CHEBI:57540"/>
    </ligand>
</feature>
<dbReference type="Pfam" id="PF21680">
    <property type="entry name" value="GIDA_C_1st"/>
    <property type="match status" value="1"/>
</dbReference>
<comment type="caution">
    <text evidence="14">The sequence shown here is derived from an EMBL/GenBank/DDBJ whole genome shotgun (WGS) entry which is preliminary data.</text>
</comment>
<dbReference type="HOGENOM" id="CLU_007831_2_2_9"/>
<evidence type="ECO:0000256" key="1">
    <source>
        <dbReference type="ARBA" id="ARBA00001974"/>
    </source>
</evidence>
<dbReference type="Gene3D" id="1.10.150.570">
    <property type="entry name" value="GidA associated domain, C-terminal subdomain"/>
    <property type="match status" value="1"/>
</dbReference>
<comment type="caution">
    <text evidence="12">Lacks conserved residue(s) required for the propagation of feature annotation.</text>
</comment>
<keyword evidence="7 12" id="KW-0819">tRNA processing</keyword>
<dbReference type="InterPro" id="IPR036188">
    <property type="entry name" value="FAD/NAD-bd_sf"/>
</dbReference>
<dbReference type="SUPFAM" id="SSF51905">
    <property type="entry name" value="FAD/NAD(P)-binding domain"/>
    <property type="match status" value="1"/>
</dbReference>
<dbReference type="InterPro" id="IPR002218">
    <property type="entry name" value="MnmG-rel"/>
</dbReference>
<name>C8NIQ9_9LACT</name>
<dbReference type="FunFam" id="1.10.10.1800:FF:000001">
    <property type="entry name" value="tRNA uridine 5-carboxymethylaminomethyl modification enzyme MnmG"/>
    <property type="match status" value="1"/>
</dbReference>
<keyword evidence="15" id="KW-1185">Reference proteome</keyword>
<evidence type="ECO:0000256" key="7">
    <source>
        <dbReference type="ARBA" id="ARBA00022694"/>
    </source>
</evidence>
<keyword evidence="5 12" id="KW-0963">Cytoplasm</keyword>
<comment type="function">
    <text evidence="2 12">NAD-binding protein involved in the addition of a carboxymethylaminomethyl (cmnm) group at the wobble position (U34) of certain tRNAs, forming tRNA-cmnm(5)s(2)U34.</text>
</comment>
<evidence type="ECO:0000256" key="4">
    <source>
        <dbReference type="ARBA" id="ARBA00020461"/>
    </source>
</evidence>
<evidence type="ECO:0000313" key="14">
    <source>
        <dbReference type="EMBL" id="EEW36456.1"/>
    </source>
</evidence>
<dbReference type="FunFam" id="3.50.50.60:FF:000063">
    <property type="entry name" value="tRNA uridine 5-carboxymethylaminomethyl modification enzyme MnmG"/>
    <property type="match status" value="1"/>
</dbReference>
<comment type="subcellular location">
    <subcellularLocation>
        <location evidence="12">Cytoplasm</location>
    </subcellularLocation>
</comment>
<dbReference type="InterPro" id="IPR040131">
    <property type="entry name" value="MnmG_N"/>
</dbReference>
<dbReference type="Pfam" id="PF01134">
    <property type="entry name" value="GIDA"/>
    <property type="match status" value="1"/>
</dbReference>
<dbReference type="GO" id="GO:0002098">
    <property type="term" value="P:tRNA wobble uridine modification"/>
    <property type="evidence" value="ECO:0007669"/>
    <property type="project" value="InterPro"/>
</dbReference>
<gene>
    <name evidence="12" type="primary">mnmG</name>
    <name evidence="12 14" type="synonym">gidA</name>
    <name evidence="14" type="ORF">HMPREF0444_1804</name>
</gene>
<dbReference type="PANTHER" id="PTHR11806">
    <property type="entry name" value="GLUCOSE INHIBITED DIVISION PROTEIN A"/>
    <property type="match status" value="1"/>
</dbReference>
<evidence type="ECO:0000256" key="12">
    <source>
        <dbReference type="HAMAP-Rule" id="MF_00129"/>
    </source>
</evidence>
<dbReference type="FunFam" id="3.50.50.60:FF:000002">
    <property type="entry name" value="tRNA uridine 5-carboxymethylaminomethyl modification enzyme MnmG"/>
    <property type="match status" value="1"/>
</dbReference>
<dbReference type="STRING" id="638301.HMPREF0444_1804"/>
<comment type="similarity">
    <text evidence="3 12">Belongs to the MnmG family.</text>
</comment>
<dbReference type="PROSITE" id="PS01280">
    <property type="entry name" value="GIDA_1"/>
    <property type="match status" value="1"/>
</dbReference>
<keyword evidence="8 12" id="KW-0274">FAD</keyword>
<dbReference type="GO" id="GO:0050660">
    <property type="term" value="F:flavin adenine dinucleotide binding"/>
    <property type="evidence" value="ECO:0007669"/>
    <property type="project" value="UniProtKB-UniRule"/>
</dbReference>
<protein>
    <recommendedName>
        <fullName evidence="4 12">tRNA uridine 5-carboxymethylaminomethyl modification enzyme MnmG</fullName>
    </recommendedName>
    <alternativeName>
        <fullName evidence="11 12">Glucose-inhibited division protein A</fullName>
    </alternativeName>
</protein>
<reference evidence="14 15" key="1">
    <citation type="submission" date="2009-08" db="EMBL/GenBank/DDBJ databases">
        <authorList>
            <person name="Muzny D."/>
            <person name="Qin X."/>
            <person name="Deng J."/>
            <person name="Jiang H."/>
            <person name="Liu Y."/>
            <person name="Qu J."/>
            <person name="Song X.-Z."/>
            <person name="Zhang L."/>
            <person name="Thornton R."/>
            <person name="Coyle M."/>
            <person name="Francisco L."/>
            <person name="Jackson L."/>
            <person name="Javaid M."/>
            <person name="Korchina V."/>
            <person name="Kovar C."/>
            <person name="Mata R."/>
            <person name="Mathew T."/>
            <person name="Ngo R."/>
            <person name="Nguyen L."/>
            <person name="Nguyen N."/>
            <person name="Okwuonu G."/>
            <person name="Ongeri F."/>
            <person name="Pham C."/>
            <person name="Simmons D."/>
            <person name="Wilczek-Boney K."/>
            <person name="Hale W."/>
            <person name="Jakkamsetti A."/>
            <person name="Pham P."/>
            <person name="Ruth R."/>
            <person name="San Lucas F."/>
            <person name="Warren J."/>
            <person name="Zhang J."/>
            <person name="Zhao Z."/>
            <person name="Zhou C."/>
            <person name="Zhu D."/>
            <person name="Lee S."/>
            <person name="Bess C."/>
            <person name="Blankenburg K."/>
            <person name="Forbes L."/>
            <person name="Fu Q."/>
            <person name="Gubbala S."/>
            <person name="Hirani K."/>
            <person name="Jayaseelan J.C."/>
            <person name="Lara F."/>
            <person name="Munidasa M."/>
            <person name="Palculict T."/>
            <person name="Patil S."/>
            <person name="Pu L.-L."/>
            <person name="Saada N."/>
            <person name="Tang L."/>
            <person name="Weissenberger G."/>
            <person name="Zhu Y."/>
            <person name="Hemphill L."/>
            <person name="Shang Y."/>
            <person name="Youmans B."/>
            <person name="Ayvaz T."/>
            <person name="Ross M."/>
            <person name="Santibanez J."/>
            <person name="Aqrawi P."/>
            <person name="Gross S."/>
            <person name="Joshi V."/>
            <person name="Fowler G."/>
            <person name="Nazareth L."/>
            <person name="Reid J."/>
            <person name="Worley K."/>
            <person name="Petrosino J."/>
            <person name="Highlander S."/>
            <person name="Gibbs R."/>
        </authorList>
    </citation>
    <scope>NUCLEOTIDE SEQUENCE [LARGE SCALE GENOMIC DNA]</scope>
    <source>
        <strain evidence="14 15">ATCC 49175</strain>
    </source>
</reference>
<dbReference type="InterPro" id="IPR044920">
    <property type="entry name" value="MnmG_C_subdom_sf"/>
</dbReference>
<dbReference type="Gene3D" id="3.50.50.60">
    <property type="entry name" value="FAD/NAD(P)-binding domain"/>
    <property type="match status" value="2"/>
</dbReference>
<dbReference type="Proteomes" id="UP000005926">
    <property type="component" value="Unassembled WGS sequence"/>
</dbReference>
<proteinExistence type="inferred from homology"/>
<evidence type="ECO:0000256" key="9">
    <source>
        <dbReference type="ARBA" id="ARBA00023027"/>
    </source>
</evidence>
<dbReference type="GO" id="GO:0005829">
    <property type="term" value="C:cytosol"/>
    <property type="evidence" value="ECO:0007669"/>
    <property type="project" value="TreeGrafter"/>
</dbReference>
<evidence type="ECO:0000259" key="13">
    <source>
        <dbReference type="SMART" id="SM01228"/>
    </source>
</evidence>
<dbReference type="Pfam" id="PF13932">
    <property type="entry name" value="SAM_GIDA_C"/>
    <property type="match status" value="1"/>
</dbReference>
<dbReference type="InterPro" id="IPR004416">
    <property type="entry name" value="MnmG"/>
</dbReference>
<dbReference type="SMART" id="SM01228">
    <property type="entry name" value="GIDA_assoc_3"/>
    <property type="match status" value="1"/>
</dbReference>
<dbReference type="AlphaFoldDB" id="C8NIQ9"/>
<evidence type="ECO:0000313" key="15">
    <source>
        <dbReference type="Proteomes" id="UP000005926"/>
    </source>
</evidence>
<evidence type="ECO:0000256" key="11">
    <source>
        <dbReference type="ARBA" id="ARBA00031800"/>
    </source>
</evidence>